<dbReference type="EMBL" id="JAWQEG010001758">
    <property type="protein sequence ID" value="KAK3876906.1"/>
    <property type="molecule type" value="Genomic_DNA"/>
</dbReference>
<gene>
    <name evidence="2" type="ORF">Pcinc_018352</name>
</gene>
<dbReference type="Proteomes" id="UP001286313">
    <property type="component" value="Unassembled WGS sequence"/>
</dbReference>
<evidence type="ECO:0000313" key="3">
    <source>
        <dbReference type="Proteomes" id="UP001286313"/>
    </source>
</evidence>
<dbReference type="PANTHER" id="PTHR21010">
    <property type="entry name" value="AGAP001581-PA"/>
    <property type="match status" value="1"/>
</dbReference>
<name>A0AAE1KJ95_PETCI</name>
<evidence type="ECO:0000313" key="2">
    <source>
        <dbReference type="EMBL" id="KAK3876906.1"/>
    </source>
</evidence>
<proteinExistence type="predicted"/>
<sequence length="289" mass="33698">MAKVSVMGWKECESGGMARVRVMARCQGERKWWQGGFIVVAPVSVCLVVDVCMRWEIVVTGIVKEGGLEKWDPERGEADGETRDDAIATNQRLRCVRGRLEEEYDTARSALLTLHTQYNHSKTTWNVITRYTLLKAMIKEVVRLEAEYWQLLEVPRQEKQEPVLTYVLRACSFVEKSQRSKEQVKKSSREDDKEEKKRENAQRLNGMTTSQILDENNSLTNELYRHLRKYSSLRTLMRELKDDYMESKMYPIIPRYFMLKEMIHDVMRDPAFVEICQEVTQSPPATTAS</sequence>
<evidence type="ECO:0000256" key="1">
    <source>
        <dbReference type="SAM" id="MobiDB-lite"/>
    </source>
</evidence>
<protein>
    <submittedName>
        <fullName evidence="2">Uncharacterized protein</fullName>
    </submittedName>
</protein>
<reference evidence="2" key="1">
    <citation type="submission" date="2023-10" db="EMBL/GenBank/DDBJ databases">
        <title>Genome assemblies of two species of porcelain crab, Petrolisthes cinctipes and Petrolisthes manimaculis (Anomura: Porcellanidae).</title>
        <authorList>
            <person name="Angst P."/>
        </authorList>
    </citation>
    <scope>NUCLEOTIDE SEQUENCE</scope>
    <source>
        <strain evidence="2">PB745_01</strain>
        <tissue evidence="2">Gill</tissue>
    </source>
</reference>
<feature type="compositionally biased region" description="Basic and acidic residues" evidence="1">
    <location>
        <begin position="179"/>
        <end position="201"/>
    </location>
</feature>
<accession>A0AAE1KJ95</accession>
<dbReference type="PANTHER" id="PTHR21010:SF3">
    <property type="entry name" value="DAXX"/>
    <property type="match status" value="1"/>
</dbReference>
<dbReference type="AlphaFoldDB" id="A0AAE1KJ95"/>
<organism evidence="2 3">
    <name type="scientific">Petrolisthes cinctipes</name>
    <name type="common">Flat porcelain crab</name>
    <dbReference type="NCBI Taxonomy" id="88211"/>
    <lineage>
        <taxon>Eukaryota</taxon>
        <taxon>Metazoa</taxon>
        <taxon>Ecdysozoa</taxon>
        <taxon>Arthropoda</taxon>
        <taxon>Crustacea</taxon>
        <taxon>Multicrustacea</taxon>
        <taxon>Malacostraca</taxon>
        <taxon>Eumalacostraca</taxon>
        <taxon>Eucarida</taxon>
        <taxon>Decapoda</taxon>
        <taxon>Pleocyemata</taxon>
        <taxon>Anomura</taxon>
        <taxon>Galatheoidea</taxon>
        <taxon>Porcellanidae</taxon>
        <taxon>Petrolisthes</taxon>
    </lineage>
</organism>
<comment type="caution">
    <text evidence="2">The sequence shown here is derived from an EMBL/GenBank/DDBJ whole genome shotgun (WGS) entry which is preliminary data.</text>
</comment>
<feature type="region of interest" description="Disordered" evidence="1">
    <location>
        <begin position="179"/>
        <end position="204"/>
    </location>
</feature>
<keyword evidence="3" id="KW-1185">Reference proteome</keyword>